<evidence type="ECO:0000256" key="1">
    <source>
        <dbReference type="SAM" id="Coils"/>
    </source>
</evidence>
<dbReference type="EMBL" id="MF417891">
    <property type="protein sequence ID" value="ASN69484.1"/>
    <property type="molecule type" value="Genomic_DNA"/>
</dbReference>
<feature type="coiled-coil region" evidence="1">
    <location>
        <begin position="23"/>
        <end position="57"/>
    </location>
</feature>
<name>A0A2H4J2X8_9CAUD</name>
<accession>A0A2H4J2X8</accession>
<keyword evidence="1" id="KW-0175">Coiled coil</keyword>
<protein>
    <submittedName>
        <fullName evidence="2">Uncharacterized protein</fullName>
    </submittedName>
</protein>
<organism evidence="2">
    <name type="scientific">uncultured Caudovirales phage</name>
    <dbReference type="NCBI Taxonomy" id="2100421"/>
    <lineage>
        <taxon>Viruses</taxon>
        <taxon>Duplodnaviria</taxon>
        <taxon>Heunggongvirae</taxon>
        <taxon>Uroviricota</taxon>
        <taxon>Caudoviricetes</taxon>
        <taxon>Peduoviridae</taxon>
        <taxon>Maltschvirus</taxon>
        <taxon>Maltschvirus maltsch</taxon>
    </lineage>
</organism>
<reference evidence="2" key="1">
    <citation type="submission" date="2017-06" db="EMBL/GenBank/DDBJ databases">
        <title>Novel phages from South African skin metaviromes.</title>
        <authorList>
            <person name="van Zyl L.J."/>
            <person name="Abrahams Y."/>
            <person name="Stander E.A."/>
            <person name="Kirby B.M."/>
            <person name="Clavaud C."/>
            <person name="Farcet C."/>
            <person name="Breton L."/>
            <person name="Trindade M.I."/>
        </authorList>
    </citation>
    <scope>NUCLEOTIDE SEQUENCE</scope>
</reference>
<proteinExistence type="predicted"/>
<sequence>MSNSEEHLLNLLKIAWQNEWRLKSQLAERDEEMERQKNEMQREIKRYEDLTKIYKRMFQISNGECVDERNSNLSH</sequence>
<evidence type="ECO:0000313" key="2">
    <source>
        <dbReference type="EMBL" id="ASN69484.1"/>
    </source>
</evidence>
<gene>
    <name evidence="2" type="ORF">10S13_20</name>
</gene>